<dbReference type="GO" id="GO:0008757">
    <property type="term" value="F:S-adenosylmethionine-dependent methyltransferase activity"/>
    <property type="evidence" value="ECO:0007669"/>
    <property type="project" value="EnsemblPlants"/>
</dbReference>
<protein>
    <submittedName>
        <fullName evidence="5">Uncharacterized protein</fullName>
    </submittedName>
</protein>
<dbReference type="Pfam" id="PF03492">
    <property type="entry name" value="Methyltransf_7"/>
    <property type="match status" value="1"/>
</dbReference>
<evidence type="ECO:0000313" key="6">
    <source>
        <dbReference type="Proteomes" id="UP000594263"/>
    </source>
</evidence>
<dbReference type="OMA" id="SWAIQWL"/>
<keyword evidence="4" id="KW-0460">Magnesium</keyword>
<dbReference type="AlphaFoldDB" id="A0A7N0UD56"/>
<dbReference type="GO" id="GO:0032259">
    <property type="term" value="P:methylation"/>
    <property type="evidence" value="ECO:0007669"/>
    <property type="project" value="UniProtKB-KW"/>
</dbReference>
<dbReference type="EnsemblPlants" id="Kaladp0060s0048.1.v1.1">
    <property type="protein sequence ID" value="Kaladp0060s0048.1.v1.1"/>
    <property type="gene ID" value="Kaladp0060s0048.v1.1"/>
</dbReference>
<dbReference type="PANTHER" id="PTHR31009">
    <property type="entry name" value="S-ADENOSYL-L-METHIONINE:CARBOXYL METHYLTRANSFERASE FAMILY PROTEIN"/>
    <property type="match status" value="1"/>
</dbReference>
<dbReference type="Gramene" id="Kaladp0060s0048.1.v1.1">
    <property type="protein sequence ID" value="Kaladp0060s0048.1.v1.1"/>
    <property type="gene ID" value="Kaladp0060s0048.v1.1"/>
</dbReference>
<dbReference type="SUPFAM" id="SSF53335">
    <property type="entry name" value="S-adenosyl-L-methionine-dependent methyltransferases"/>
    <property type="match status" value="1"/>
</dbReference>
<reference evidence="5" key="1">
    <citation type="submission" date="2021-01" db="UniProtKB">
        <authorList>
            <consortium name="EnsemblPlants"/>
        </authorList>
    </citation>
    <scope>IDENTIFICATION</scope>
</reference>
<dbReference type="GO" id="GO:0046872">
    <property type="term" value="F:metal ion binding"/>
    <property type="evidence" value="ECO:0007669"/>
    <property type="project" value="UniProtKB-KW"/>
</dbReference>
<dbReference type="InterPro" id="IPR029063">
    <property type="entry name" value="SAM-dependent_MTases_sf"/>
</dbReference>
<dbReference type="InterPro" id="IPR042086">
    <property type="entry name" value="MeTrfase_capping"/>
</dbReference>
<accession>A0A7N0UD56</accession>
<dbReference type="GO" id="GO:2000032">
    <property type="term" value="P:regulation of secondary shoot formation"/>
    <property type="evidence" value="ECO:0007669"/>
    <property type="project" value="EnsemblPlants"/>
</dbReference>
<evidence type="ECO:0000256" key="3">
    <source>
        <dbReference type="ARBA" id="ARBA00022723"/>
    </source>
</evidence>
<organism evidence="5 6">
    <name type="scientific">Kalanchoe fedtschenkoi</name>
    <name type="common">Lavender scallops</name>
    <name type="synonym">South American air plant</name>
    <dbReference type="NCBI Taxonomy" id="63787"/>
    <lineage>
        <taxon>Eukaryota</taxon>
        <taxon>Viridiplantae</taxon>
        <taxon>Streptophyta</taxon>
        <taxon>Embryophyta</taxon>
        <taxon>Tracheophyta</taxon>
        <taxon>Spermatophyta</taxon>
        <taxon>Magnoliopsida</taxon>
        <taxon>eudicotyledons</taxon>
        <taxon>Gunneridae</taxon>
        <taxon>Pentapetalae</taxon>
        <taxon>Saxifragales</taxon>
        <taxon>Crassulaceae</taxon>
        <taxon>Kalanchoe</taxon>
    </lineage>
</organism>
<dbReference type="GO" id="GO:1901601">
    <property type="term" value="P:strigolactone biosynthetic process"/>
    <property type="evidence" value="ECO:0007669"/>
    <property type="project" value="EnsemblPlants"/>
</dbReference>
<dbReference type="Gene3D" id="1.10.1200.270">
    <property type="entry name" value="Methyltransferase, alpha-helical capping domain"/>
    <property type="match status" value="1"/>
</dbReference>
<evidence type="ECO:0000313" key="5">
    <source>
        <dbReference type="EnsemblPlants" id="Kaladp0060s0048.1.v1.1"/>
    </source>
</evidence>
<keyword evidence="2" id="KW-0808">Transferase</keyword>
<dbReference type="InterPro" id="IPR005299">
    <property type="entry name" value="MeTrfase_7"/>
</dbReference>
<dbReference type="Proteomes" id="UP000594263">
    <property type="component" value="Unplaced"/>
</dbReference>
<proteinExistence type="predicted"/>
<evidence type="ECO:0000256" key="2">
    <source>
        <dbReference type="ARBA" id="ARBA00022679"/>
    </source>
</evidence>
<keyword evidence="6" id="KW-1185">Reference proteome</keyword>
<keyword evidence="3" id="KW-0479">Metal-binding</keyword>
<dbReference type="Gene3D" id="3.40.50.150">
    <property type="entry name" value="Vaccinia Virus protein VP39"/>
    <property type="match status" value="1"/>
</dbReference>
<keyword evidence="1" id="KW-0489">Methyltransferase</keyword>
<evidence type="ECO:0000256" key="4">
    <source>
        <dbReference type="ARBA" id="ARBA00022842"/>
    </source>
</evidence>
<evidence type="ECO:0000256" key="1">
    <source>
        <dbReference type="ARBA" id="ARBA00022603"/>
    </source>
</evidence>
<sequence length="364" mass="40682">MDVEKLFHMNGGNGNTSYAKNSALQLKASDMMKHVTAGAIRDMYRQLSPTSVGMADLGCSSGPNTLAIVRKFIDAVKSESKKVGGTEPELRIYLNDLPSNDFNSIFQSLPGFYGEMEKQNGASRRSSVFIAACAGSFYDRLFPNNSIHFVYSSYCLHWLSKVPLGLYDDEGKSINKGSVSITAASPPEVSRVYYDQFKQDFSSFLRLRSEEVVAGGRMVLIFLGRGGSDHIDRGNSFLWELLRKSFAKLASEGKIAKEKLDEYEVHFYAPSKEEVEEQVVEQGDFKIEEFEMFDIENDGGSGSSVSYGRRCSAGIRAVQESMISRHFGQGIVDDLFENYCKFIDEEIGVEKIRSITFLVVLRKM</sequence>
<name>A0A7N0UD56_KALFE</name>